<keyword evidence="1" id="KW-1133">Transmembrane helix</keyword>
<feature type="transmembrane region" description="Helical" evidence="1">
    <location>
        <begin position="46"/>
        <end position="70"/>
    </location>
</feature>
<keyword evidence="1" id="KW-0812">Transmembrane</keyword>
<dbReference type="EMBL" id="JBDFQZ010000009">
    <property type="protein sequence ID" value="KAK9689839.1"/>
    <property type="molecule type" value="Genomic_DNA"/>
</dbReference>
<evidence type="ECO:0000259" key="2">
    <source>
        <dbReference type="Pfam" id="PF02714"/>
    </source>
</evidence>
<keyword evidence="1" id="KW-0472">Membrane</keyword>
<gene>
    <name evidence="3" type="ORF">RND81_09G085100</name>
</gene>
<reference evidence="3" key="1">
    <citation type="submission" date="2024-03" db="EMBL/GenBank/DDBJ databases">
        <title>WGS assembly of Saponaria officinalis var. Norfolk2.</title>
        <authorList>
            <person name="Jenkins J."/>
            <person name="Shu S."/>
            <person name="Grimwood J."/>
            <person name="Barry K."/>
            <person name="Goodstein D."/>
            <person name="Schmutz J."/>
            <person name="Leebens-Mack J."/>
            <person name="Osbourn A."/>
        </authorList>
    </citation>
    <scope>NUCLEOTIDE SEQUENCE [LARGE SCALE GENOMIC DNA]</scope>
    <source>
        <strain evidence="3">JIC</strain>
    </source>
</reference>
<organism evidence="3 4">
    <name type="scientific">Saponaria officinalis</name>
    <name type="common">Common soapwort</name>
    <name type="synonym">Lychnis saponaria</name>
    <dbReference type="NCBI Taxonomy" id="3572"/>
    <lineage>
        <taxon>Eukaryota</taxon>
        <taxon>Viridiplantae</taxon>
        <taxon>Streptophyta</taxon>
        <taxon>Embryophyta</taxon>
        <taxon>Tracheophyta</taxon>
        <taxon>Spermatophyta</taxon>
        <taxon>Magnoliopsida</taxon>
        <taxon>eudicotyledons</taxon>
        <taxon>Gunneridae</taxon>
        <taxon>Pentapetalae</taxon>
        <taxon>Caryophyllales</taxon>
        <taxon>Caryophyllaceae</taxon>
        <taxon>Caryophylleae</taxon>
        <taxon>Saponaria</taxon>
    </lineage>
</organism>
<comment type="caution">
    <text evidence="3">The sequence shown here is derived from an EMBL/GenBank/DDBJ whole genome shotgun (WGS) entry which is preliminary data.</text>
</comment>
<sequence length="91" mass="10804">MKFVKSFLQGFLPRLYVLPTIMMLMSKIEGYVAWSKLERRAADKYYYFMLVYVFTVNHVTGVSVYVIMYLNDFWRTALNKVIGLNTQEIDI</sequence>
<keyword evidence="4" id="KW-1185">Reference proteome</keyword>
<evidence type="ECO:0000313" key="4">
    <source>
        <dbReference type="Proteomes" id="UP001443914"/>
    </source>
</evidence>
<dbReference type="Pfam" id="PF02714">
    <property type="entry name" value="RSN1_7TM"/>
    <property type="match status" value="1"/>
</dbReference>
<dbReference type="InterPro" id="IPR003864">
    <property type="entry name" value="CSC1/OSCA1-like_7TM"/>
</dbReference>
<protein>
    <recommendedName>
        <fullName evidence="2">CSC1/OSCA1-like 7TM region domain-containing protein</fullName>
    </recommendedName>
</protein>
<proteinExistence type="predicted"/>
<dbReference type="AlphaFoldDB" id="A0AAW1IIP1"/>
<dbReference type="GO" id="GO:0005227">
    <property type="term" value="F:calcium-activated cation channel activity"/>
    <property type="evidence" value="ECO:0007669"/>
    <property type="project" value="InterPro"/>
</dbReference>
<evidence type="ECO:0000256" key="1">
    <source>
        <dbReference type="SAM" id="Phobius"/>
    </source>
</evidence>
<feature type="transmembrane region" description="Helical" evidence="1">
    <location>
        <begin position="15"/>
        <end position="34"/>
    </location>
</feature>
<evidence type="ECO:0000313" key="3">
    <source>
        <dbReference type="EMBL" id="KAK9689839.1"/>
    </source>
</evidence>
<dbReference type="PANTHER" id="PTHR13018">
    <property type="entry name" value="PROBABLE MEMBRANE PROTEIN DUF221-RELATED"/>
    <property type="match status" value="1"/>
</dbReference>
<name>A0AAW1IIP1_SAPOF</name>
<feature type="domain" description="CSC1/OSCA1-like 7TM region" evidence="2">
    <location>
        <begin position="4"/>
        <end position="72"/>
    </location>
</feature>
<accession>A0AAW1IIP1</accession>
<dbReference type="Proteomes" id="UP001443914">
    <property type="component" value="Unassembled WGS sequence"/>
</dbReference>
<dbReference type="InterPro" id="IPR045122">
    <property type="entry name" value="Csc1-like"/>
</dbReference>
<dbReference type="PANTHER" id="PTHR13018:SF98">
    <property type="entry name" value="TO DEHYDRATION PROTEIN, PUTATIVE, EXPRESSED-RELATED"/>
    <property type="match status" value="1"/>
</dbReference>
<dbReference type="GO" id="GO:0005886">
    <property type="term" value="C:plasma membrane"/>
    <property type="evidence" value="ECO:0007669"/>
    <property type="project" value="TreeGrafter"/>
</dbReference>